<name>A0A1N6JM34_9BURK</name>
<dbReference type="InterPro" id="IPR046653">
    <property type="entry name" value="DUF6765"/>
</dbReference>
<proteinExistence type="predicted"/>
<dbReference type="EMBL" id="FSRU01000001">
    <property type="protein sequence ID" value="SIO45405.1"/>
    <property type="molecule type" value="Genomic_DNA"/>
</dbReference>
<dbReference type="RefSeq" id="WP_143788338.1">
    <property type="nucleotide sequence ID" value="NZ_FSRU01000001.1"/>
</dbReference>
<dbReference type="AlphaFoldDB" id="A0A1N6JM34"/>
<protein>
    <submittedName>
        <fullName evidence="1">Uncharacterized protein</fullName>
    </submittedName>
</protein>
<gene>
    <name evidence="1" type="ORF">SAMN05444165_3337</name>
</gene>
<reference evidence="1 2" key="1">
    <citation type="submission" date="2016-11" db="EMBL/GenBank/DDBJ databases">
        <authorList>
            <person name="Jaros S."/>
            <person name="Januszkiewicz K."/>
            <person name="Wedrychowicz H."/>
        </authorList>
    </citation>
    <scope>NUCLEOTIDE SEQUENCE [LARGE SCALE GENOMIC DNA]</scope>
    <source>
        <strain evidence="1 2">GAS95</strain>
    </source>
</reference>
<keyword evidence="2" id="KW-1185">Reference proteome</keyword>
<dbReference type="Pfam" id="PF20551">
    <property type="entry name" value="DUF6765"/>
    <property type="match status" value="1"/>
</dbReference>
<accession>A0A1N6JM34</accession>
<dbReference type="OrthoDB" id="569000at2"/>
<dbReference type="Proteomes" id="UP000185151">
    <property type="component" value="Unassembled WGS sequence"/>
</dbReference>
<sequence>MQRDMHYYATYAMAAAAGIPKEDAETIAYASQYVDDQNDEDLISVREVGGDFCESVVTIPTAHHPLETGIFAGLGHLEREAANFVRRKTNHKEGRDDSRLVWVPFHFLPGNKGTNYLEKLVCQKDSAIANEMLEHHLGFAQEDFGLVLAGIAAHVYADTFAHFGFAGVTSWLNSIDIDSIQISDGHGHETKNYVEGSASKFRRLYGFIENAAHIGHGGVDTCPDRPFLKWAFRYKQSGHLESRSNPDNFLEASRKLHAFFMRVAEKRYTEASRGTIVPFDAIENAVQTLIAHEGEMTERERAWTEAMEQGSLQVARCAAYSVGAWGSELDEALTERNFTRIRNSRAYSFHSAAEYHRHFVLKRLLPKHGLIVA</sequence>
<organism evidence="1 2">
    <name type="scientific">Paraburkholderia phenazinium</name>
    <dbReference type="NCBI Taxonomy" id="60549"/>
    <lineage>
        <taxon>Bacteria</taxon>
        <taxon>Pseudomonadati</taxon>
        <taxon>Pseudomonadota</taxon>
        <taxon>Betaproteobacteria</taxon>
        <taxon>Burkholderiales</taxon>
        <taxon>Burkholderiaceae</taxon>
        <taxon>Paraburkholderia</taxon>
    </lineage>
</organism>
<evidence type="ECO:0000313" key="1">
    <source>
        <dbReference type="EMBL" id="SIO45405.1"/>
    </source>
</evidence>
<evidence type="ECO:0000313" key="2">
    <source>
        <dbReference type="Proteomes" id="UP000185151"/>
    </source>
</evidence>